<dbReference type="EMBL" id="QGKY02000164">
    <property type="protein sequence ID" value="KAF2593090.1"/>
    <property type="molecule type" value="Genomic_DNA"/>
</dbReference>
<dbReference type="Pfam" id="PF13456">
    <property type="entry name" value="RVT_3"/>
    <property type="match status" value="1"/>
</dbReference>
<gene>
    <name evidence="3" type="ORF">F2Q70_00042497</name>
</gene>
<evidence type="ECO:0000259" key="1">
    <source>
        <dbReference type="Pfam" id="PF13456"/>
    </source>
</evidence>
<dbReference type="CDD" id="cd06222">
    <property type="entry name" value="RNase_H_like"/>
    <property type="match status" value="1"/>
</dbReference>
<dbReference type="PANTHER" id="PTHR47074">
    <property type="entry name" value="BNAC02G40300D PROTEIN"/>
    <property type="match status" value="1"/>
</dbReference>
<evidence type="ECO:0000313" key="3">
    <source>
        <dbReference type="EMBL" id="KAF2593090.1"/>
    </source>
</evidence>
<dbReference type="InterPro" id="IPR052929">
    <property type="entry name" value="RNase_H-like_EbsB-rel"/>
</dbReference>
<protein>
    <recommendedName>
        <fullName evidence="4">RNase H type-1 domain-containing protein</fullName>
    </recommendedName>
</protein>
<organism evidence="3">
    <name type="scientific">Brassica cretica</name>
    <name type="common">Mustard</name>
    <dbReference type="NCBI Taxonomy" id="69181"/>
    <lineage>
        <taxon>Eukaryota</taxon>
        <taxon>Viridiplantae</taxon>
        <taxon>Streptophyta</taxon>
        <taxon>Embryophyta</taxon>
        <taxon>Tracheophyta</taxon>
        <taxon>Spermatophyta</taxon>
        <taxon>Magnoliopsida</taxon>
        <taxon>eudicotyledons</taxon>
        <taxon>Gunneridae</taxon>
        <taxon>Pentapetalae</taxon>
        <taxon>rosids</taxon>
        <taxon>malvids</taxon>
        <taxon>Brassicales</taxon>
        <taxon>Brassicaceae</taxon>
        <taxon>Brassiceae</taxon>
        <taxon>Brassica</taxon>
    </lineage>
</organism>
<evidence type="ECO:0008006" key="4">
    <source>
        <dbReference type="Google" id="ProtNLM"/>
    </source>
</evidence>
<dbReference type="InterPro" id="IPR036397">
    <property type="entry name" value="RNaseH_sf"/>
</dbReference>
<sequence>MECTASLPLVLQHHANIGYIGSLGRTLISDPIRHNPKYGRKEDHNDDSTKLESGLASLRSDLPDLQETQRLIVIPHTKEEATTERDLLKENMGWVVGDGSSINVWNDPWLSLTDQLRPTGPATEASRNLKVADLFNENSKIWNMETVQMLLPQWEGTIKEIQPSITGAPDKQIWLSTPSGEYTTKSGYHTAIARKTEELEQVEAAGEVEWFKSVWNLNTSPKIKMFLWKVFQQAIPVGELLIARHIPSDGLCKKCDTLESIDHLFLHCPVAEEIWRNAPFATAIELSGLIDLQSNWLDLCGRSCLPPTGIVSGQLAPWILWQIWCARNKFVFEGNSASAEETLTKAIVSAREWINSQEKQRKPPAIKNQPRLRIAENCTVVTTDASWRATTQAAGLGWTIKSQQRMSEFTSYIQCVGSALVAEGLAMREAIAKCREMEIQRLHCHSDSASLIKAITSGEAPPELYGIMSDITFFCRSLDEFSCSWISRVQNNAADKLAKMCLVEGEAFMADT</sequence>
<accession>A0A8S9KD70</accession>
<reference evidence="3" key="1">
    <citation type="submission" date="2019-12" db="EMBL/GenBank/DDBJ databases">
        <title>Genome sequencing and annotation of Brassica cretica.</title>
        <authorList>
            <person name="Studholme D.J."/>
            <person name="Sarris P.F."/>
        </authorList>
    </citation>
    <scope>NUCLEOTIDE SEQUENCE</scope>
    <source>
        <strain evidence="3">PFS-102/07</strain>
        <tissue evidence="3">Leaf</tissue>
    </source>
</reference>
<dbReference type="SUPFAM" id="SSF53098">
    <property type="entry name" value="Ribonuclease H-like"/>
    <property type="match status" value="1"/>
</dbReference>
<dbReference type="InterPro" id="IPR044730">
    <property type="entry name" value="RNase_H-like_dom_plant"/>
</dbReference>
<proteinExistence type="predicted"/>
<dbReference type="Pfam" id="PF13966">
    <property type="entry name" value="zf-RVT"/>
    <property type="match status" value="1"/>
</dbReference>
<dbReference type="AlphaFoldDB" id="A0A8S9KD70"/>
<feature type="domain" description="RNase H type-1" evidence="1">
    <location>
        <begin position="383"/>
        <end position="501"/>
    </location>
</feature>
<dbReference type="InterPro" id="IPR002156">
    <property type="entry name" value="RNaseH_domain"/>
</dbReference>
<dbReference type="InterPro" id="IPR012337">
    <property type="entry name" value="RNaseH-like_sf"/>
</dbReference>
<dbReference type="GO" id="GO:0004523">
    <property type="term" value="F:RNA-DNA hybrid ribonuclease activity"/>
    <property type="evidence" value="ECO:0007669"/>
    <property type="project" value="InterPro"/>
</dbReference>
<dbReference type="InterPro" id="IPR026960">
    <property type="entry name" value="RVT-Znf"/>
</dbReference>
<feature type="domain" description="Reverse transcriptase zinc-binding" evidence="2">
    <location>
        <begin position="182"/>
        <end position="275"/>
    </location>
</feature>
<dbReference type="GO" id="GO:0003676">
    <property type="term" value="F:nucleic acid binding"/>
    <property type="evidence" value="ECO:0007669"/>
    <property type="project" value="InterPro"/>
</dbReference>
<evidence type="ECO:0000259" key="2">
    <source>
        <dbReference type="Pfam" id="PF13966"/>
    </source>
</evidence>
<dbReference type="Gene3D" id="3.30.420.10">
    <property type="entry name" value="Ribonuclease H-like superfamily/Ribonuclease H"/>
    <property type="match status" value="1"/>
</dbReference>
<comment type="caution">
    <text evidence="3">The sequence shown here is derived from an EMBL/GenBank/DDBJ whole genome shotgun (WGS) entry which is preliminary data.</text>
</comment>
<dbReference type="PANTHER" id="PTHR47074:SF11">
    <property type="entry name" value="REVERSE TRANSCRIPTASE-LIKE PROTEIN"/>
    <property type="match status" value="1"/>
</dbReference>
<name>A0A8S9KD70_BRACR</name>